<dbReference type="GO" id="GO:0009306">
    <property type="term" value="P:protein secretion"/>
    <property type="evidence" value="ECO:0007669"/>
    <property type="project" value="UniProtKB-UniRule"/>
</dbReference>
<dbReference type="RefSeq" id="WP_013932161.1">
    <property type="nucleotide sequence ID" value="NC_015707.1"/>
</dbReference>
<dbReference type="GO" id="GO:0006605">
    <property type="term" value="P:protein targeting"/>
    <property type="evidence" value="ECO:0007669"/>
    <property type="project" value="UniProtKB-UniRule"/>
</dbReference>
<evidence type="ECO:0000256" key="8">
    <source>
        <dbReference type="ARBA" id="ARBA00023136"/>
    </source>
</evidence>
<dbReference type="PROSITE" id="PS01067">
    <property type="entry name" value="SECE_SEC61G"/>
    <property type="match status" value="1"/>
</dbReference>
<keyword evidence="2 9" id="KW-0813">Transport</keyword>
<dbReference type="eggNOG" id="COG0690">
    <property type="taxonomic scope" value="Bacteria"/>
</dbReference>
<dbReference type="Proteomes" id="UP000006804">
    <property type="component" value="Chromosome"/>
</dbReference>
<keyword evidence="11" id="KW-1185">Reference proteome</keyword>
<dbReference type="InterPro" id="IPR038379">
    <property type="entry name" value="SecE_sf"/>
</dbReference>
<comment type="function">
    <text evidence="9">Essential subunit of the Sec protein translocation channel SecYEG. Clamps together the 2 halves of SecY. May contact the channel plug during translocation.</text>
</comment>
<organism evidence="10 11">
    <name type="scientific">Pseudothermotoga thermarum DSM 5069</name>
    <dbReference type="NCBI Taxonomy" id="688269"/>
    <lineage>
        <taxon>Bacteria</taxon>
        <taxon>Thermotogati</taxon>
        <taxon>Thermotogota</taxon>
        <taxon>Thermotogae</taxon>
        <taxon>Thermotogales</taxon>
        <taxon>Thermotogaceae</taxon>
        <taxon>Pseudothermotoga</taxon>
    </lineage>
</organism>
<evidence type="ECO:0000256" key="4">
    <source>
        <dbReference type="ARBA" id="ARBA00022692"/>
    </source>
</evidence>
<evidence type="ECO:0000256" key="3">
    <source>
        <dbReference type="ARBA" id="ARBA00022475"/>
    </source>
</evidence>
<evidence type="ECO:0000313" key="10">
    <source>
        <dbReference type="EMBL" id="AEH50939.1"/>
    </source>
</evidence>
<comment type="similarity">
    <text evidence="9">Belongs to the SecE/SEC61-gamma family.</text>
</comment>
<dbReference type="GO" id="GO:0065002">
    <property type="term" value="P:intracellular protein transmembrane transport"/>
    <property type="evidence" value="ECO:0007669"/>
    <property type="project" value="UniProtKB-UniRule"/>
</dbReference>
<comment type="subcellular location">
    <subcellularLocation>
        <location evidence="9">Cell membrane</location>
        <topology evidence="9">Single-pass membrane protein</topology>
    </subcellularLocation>
    <subcellularLocation>
        <location evidence="1">Membrane</location>
    </subcellularLocation>
</comment>
<dbReference type="GO" id="GO:0005886">
    <property type="term" value="C:plasma membrane"/>
    <property type="evidence" value="ECO:0007669"/>
    <property type="project" value="UniProtKB-SubCell"/>
</dbReference>
<keyword evidence="7 9" id="KW-0811">Translocation</keyword>
<reference evidence="10 11" key="1">
    <citation type="submission" date="2010-11" db="EMBL/GenBank/DDBJ databases">
        <title>The complete genome of Thermotoga thermarum DSM 5069.</title>
        <authorList>
            <consortium name="US DOE Joint Genome Institute (JGI-PGF)"/>
            <person name="Lucas S."/>
            <person name="Copeland A."/>
            <person name="Lapidus A."/>
            <person name="Bruce D."/>
            <person name="Goodwin L."/>
            <person name="Pitluck S."/>
            <person name="Kyrpides N."/>
            <person name="Mavromatis K."/>
            <person name="Ivanova N."/>
            <person name="Zeytun A."/>
            <person name="Brettin T."/>
            <person name="Detter J.C."/>
            <person name="Tapia R."/>
            <person name="Han C."/>
            <person name="Land M."/>
            <person name="Hauser L."/>
            <person name="Markowitz V."/>
            <person name="Cheng J.-F."/>
            <person name="Hugenholtz P."/>
            <person name="Woyke T."/>
            <person name="Wu D."/>
            <person name="Spring S."/>
            <person name="Schroeder M."/>
            <person name="Brambilla E."/>
            <person name="Klenk H.-P."/>
            <person name="Eisen J.A."/>
        </authorList>
    </citation>
    <scope>NUCLEOTIDE SEQUENCE [LARGE SCALE GENOMIC DNA]</scope>
    <source>
        <strain evidence="10 11">DSM 5069</strain>
    </source>
</reference>
<dbReference type="HAMAP" id="MF_00422">
    <property type="entry name" value="SecE"/>
    <property type="match status" value="1"/>
</dbReference>
<keyword evidence="5 9" id="KW-0653">Protein transport</keyword>
<evidence type="ECO:0000256" key="2">
    <source>
        <dbReference type="ARBA" id="ARBA00022448"/>
    </source>
</evidence>
<name>F7YYB8_9THEM</name>
<keyword evidence="6 9" id="KW-1133">Transmembrane helix</keyword>
<sequence>MEKIKKFFREVFAEAKKTKWPTRKELVTSTSVVLVILLVMGVYFFVLDLLLSGAIRALLTALGIR</sequence>
<dbReference type="GO" id="GO:0008320">
    <property type="term" value="F:protein transmembrane transporter activity"/>
    <property type="evidence" value="ECO:0007669"/>
    <property type="project" value="UniProtKB-UniRule"/>
</dbReference>
<dbReference type="PATRIC" id="fig|688269.3.peg.879"/>
<gene>
    <name evidence="9" type="primary">secE</name>
    <name evidence="10" type="ORF">Theth_0855</name>
</gene>
<evidence type="ECO:0000313" key="11">
    <source>
        <dbReference type="Proteomes" id="UP000006804"/>
    </source>
</evidence>
<evidence type="ECO:0000256" key="1">
    <source>
        <dbReference type="ARBA" id="ARBA00004370"/>
    </source>
</evidence>
<dbReference type="PANTHER" id="PTHR33910">
    <property type="entry name" value="PROTEIN TRANSLOCASE SUBUNIT SECE"/>
    <property type="match status" value="1"/>
</dbReference>
<keyword evidence="4 9" id="KW-0812">Transmembrane</keyword>
<protein>
    <recommendedName>
        <fullName evidence="9">Protein translocase subunit SecE</fullName>
    </recommendedName>
</protein>
<dbReference type="STRING" id="688269.Theth_0855"/>
<comment type="subunit">
    <text evidence="9">Component of the Sec protein translocase complex. Heterotrimer consisting of SecY, SecE and SecG subunits. The heterotrimers can form oligomers, although 1 heterotrimer is thought to be able to translocate proteins. Interacts with the ribosome. Interacts with SecDF, and other proteins may be involved. Interacts with SecA.</text>
</comment>
<keyword evidence="8 9" id="KW-0472">Membrane</keyword>
<evidence type="ECO:0000256" key="9">
    <source>
        <dbReference type="HAMAP-Rule" id="MF_00422"/>
    </source>
</evidence>
<feature type="transmembrane region" description="Helical" evidence="9">
    <location>
        <begin position="26"/>
        <end position="46"/>
    </location>
</feature>
<dbReference type="EMBL" id="CP002351">
    <property type="protein sequence ID" value="AEH50939.1"/>
    <property type="molecule type" value="Genomic_DNA"/>
</dbReference>
<dbReference type="Gene3D" id="1.20.5.1030">
    <property type="entry name" value="Preprotein translocase secy subunit"/>
    <property type="match status" value="1"/>
</dbReference>
<keyword evidence="3 9" id="KW-1003">Cell membrane</keyword>
<dbReference type="GO" id="GO:0043952">
    <property type="term" value="P:protein transport by the Sec complex"/>
    <property type="evidence" value="ECO:0007669"/>
    <property type="project" value="UniProtKB-UniRule"/>
</dbReference>
<dbReference type="PANTHER" id="PTHR33910:SF1">
    <property type="entry name" value="PROTEIN TRANSLOCASE SUBUNIT SECE"/>
    <property type="match status" value="1"/>
</dbReference>
<dbReference type="NCBIfam" id="TIGR00964">
    <property type="entry name" value="secE_bact"/>
    <property type="match status" value="1"/>
</dbReference>
<dbReference type="AlphaFoldDB" id="F7YYB8"/>
<dbReference type="Pfam" id="PF00584">
    <property type="entry name" value="SecE"/>
    <property type="match status" value="1"/>
</dbReference>
<evidence type="ECO:0000256" key="7">
    <source>
        <dbReference type="ARBA" id="ARBA00023010"/>
    </source>
</evidence>
<dbReference type="InterPro" id="IPR005807">
    <property type="entry name" value="SecE_bac"/>
</dbReference>
<dbReference type="KEGG" id="tta:Theth_0855"/>
<evidence type="ECO:0000256" key="5">
    <source>
        <dbReference type="ARBA" id="ARBA00022927"/>
    </source>
</evidence>
<dbReference type="HOGENOM" id="CLU_113663_8_0_0"/>
<proteinExistence type="inferred from homology"/>
<dbReference type="InterPro" id="IPR001901">
    <property type="entry name" value="Translocase_SecE/Sec61-g"/>
</dbReference>
<evidence type="ECO:0000256" key="6">
    <source>
        <dbReference type="ARBA" id="ARBA00022989"/>
    </source>
</evidence>
<accession>F7YYB8</accession>